<protein>
    <recommendedName>
        <fullName evidence="1">BCL-11A-like CCHC zinc finger domain-containing protein</fullName>
    </recommendedName>
</protein>
<sequence>MTSLTAAVFGGAHLYMGLWESRTVGVMSRRKQDRPVQLINHTNNMDILMAPEASVKHRSRATTPAEELVEIDKVDSPVSLSEDRNTTQDTLVCGTCSATFALSDVKLFFQHKEADCVGNLTASLTLKIQEAYKASSAFNSHKSSDSSSVARIMNIELVLLVVEHDDYCSTKVKVEDAQDFDDCDM</sequence>
<evidence type="ECO:0000259" key="1">
    <source>
        <dbReference type="Pfam" id="PF25491"/>
    </source>
</evidence>
<dbReference type="Pfam" id="PF25491">
    <property type="entry name" value="CCHC_BCL-11A"/>
    <property type="match status" value="1"/>
</dbReference>
<proteinExistence type="predicted"/>
<organism evidence="2 3">
    <name type="scientific">Bugula neritina</name>
    <name type="common">Brown bryozoan</name>
    <name type="synonym">Sertularia neritina</name>
    <dbReference type="NCBI Taxonomy" id="10212"/>
    <lineage>
        <taxon>Eukaryota</taxon>
        <taxon>Metazoa</taxon>
        <taxon>Spiralia</taxon>
        <taxon>Lophotrochozoa</taxon>
        <taxon>Bryozoa</taxon>
        <taxon>Gymnolaemata</taxon>
        <taxon>Cheilostomatida</taxon>
        <taxon>Flustrina</taxon>
        <taxon>Buguloidea</taxon>
        <taxon>Bugulidae</taxon>
        <taxon>Bugula</taxon>
    </lineage>
</organism>
<dbReference type="AlphaFoldDB" id="A0A7J7KN93"/>
<reference evidence="2" key="1">
    <citation type="submission" date="2020-06" db="EMBL/GenBank/DDBJ databases">
        <title>Draft genome of Bugula neritina, a colonial animal packing powerful symbionts and potential medicines.</title>
        <authorList>
            <person name="Rayko M."/>
        </authorList>
    </citation>
    <scope>NUCLEOTIDE SEQUENCE [LARGE SCALE GENOMIC DNA]</scope>
    <source>
        <strain evidence="2">Kwan_BN1</strain>
    </source>
</reference>
<accession>A0A7J7KN93</accession>
<gene>
    <name evidence="2" type="ORF">EB796_002057</name>
</gene>
<feature type="domain" description="BCL-11A-like CCHC zinc finger" evidence="1">
    <location>
        <begin position="90"/>
        <end position="116"/>
    </location>
</feature>
<keyword evidence="3" id="KW-1185">Reference proteome</keyword>
<name>A0A7J7KN93_BUGNE</name>
<dbReference type="Proteomes" id="UP000593567">
    <property type="component" value="Unassembled WGS sequence"/>
</dbReference>
<dbReference type="InterPro" id="IPR057448">
    <property type="entry name" value="BCL-11A_Znf_CCHC"/>
</dbReference>
<evidence type="ECO:0000313" key="3">
    <source>
        <dbReference type="Proteomes" id="UP000593567"/>
    </source>
</evidence>
<evidence type="ECO:0000313" key="2">
    <source>
        <dbReference type="EMBL" id="KAF6039639.1"/>
    </source>
</evidence>
<dbReference type="EMBL" id="VXIV02000228">
    <property type="protein sequence ID" value="KAF6039639.1"/>
    <property type="molecule type" value="Genomic_DNA"/>
</dbReference>
<comment type="caution">
    <text evidence="2">The sequence shown here is derived from an EMBL/GenBank/DDBJ whole genome shotgun (WGS) entry which is preliminary data.</text>
</comment>